<keyword evidence="6" id="KW-0742">SOS response</keyword>
<dbReference type="InterPro" id="IPR036286">
    <property type="entry name" value="LexA/Signal_pep-like_sf"/>
</dbReference>
<dbReference type="NCBIfam" id="NF007621">
    <property type="entry name" value="PRK10276.1"/>
    <property type="match status" value="1"/>
</dbReference>
<dbReference type="Gene3D" id="2.10.109.10">
    <property type="entry name" value="Umud Fragment, subunit A"/>
    <property type="match status" value="1"/>
</dbReference>
<evidence type="ECO:0000256" key="8">
    <source>
        <dbReference type="SAM" id="MobiDB-lite"/>
    </source>
</evidence>
<evidence type="ECO:0000259" key="9">
    <source>
        <dbReference type="Pfam" id="PF00717"/>
    </source>
</evidence>
<evidence type="ECO:0000256" key="4">
    <source>
        <dbReference type="ARBA" id="ARBA00022813"/>
    </source>
</evidence>
<accession>A0A7J5B2H1</accession>
<dbReference type="EMBL" id="WBJX01000002">
    <property type="protein sequence ID" value="KAB1638181.1"/>
    <property type="molecule type" value="Genomic_DNA"/>
</dbReference>
<keyword evidence="5" id="KW-0234">DNA repair</keyword>
<dbReference type="RefSeq" id="WP_104252691.1">
    <property type="nucleotide sequence ID" value="NZ_CANKVH010000001.1"/>
</dbReference>
<dbReference type="GO" id="GO:0016787">
    <property type="term" value="F:hydrolase activity"/>
    <property type="evidence" value="ECO:0007669"/>
    <property type="project" value="UniProtKB-KW"/>
</dbReference>
<reference evidence="10 11" key="1">
    <citation type="submission" date="2019-09" db="EMBL/GenBank/DDBJ databases">
        <title>Phylogeny of genus Pseudoclavibacter and closely related genus.</title>
        <authorList>
            <person name="Li Y."/>
        </authorList>
    </citation>
    <scope>NUCLEOTIDE SEQUENCE [LARGE SCALE GENOMIC DNA]</scope>
    <source>
        <strain evidence="10 11">THG-MD12</strain>
    </source>
</reference>
<evidence type="ECO:0000256" key="2">
    <source>
        <dbReference type="ARBA" id="ARBA00022763"/>
    </source>
</evidence>
<dbReference type="CDD" id="cd06529">
    <property type="entry name" value="S24_LexA-like"/>
    <property type="match status" value="1"/>
</dbReference>
<keyword evidence="10" id="KW-0808">Transferase</keyword>
<dbReference type="GO" id="GO:0006355">
    <property type="term" value="P:regulation of DNA-templated transcription"/>
    <property type="evidence" value="ECO:0007669"/>
    <property type="project" value="InterPro"/>
</dbReference>
<evidence type="ECO:0000256" key="1">
    <source>
        <dbReference type="ARBA" id="ARBA00007484"/>
    </source>
</evidence>
<dbReference type="InterPro" id="IPR050077">
    <property type="entry name" value="LexA_repressor"/>
</dbReference>
<dbReference type="Pfam" id="PF00717">
    <property type="entry name" value="Peptidase_S24"/>
    <property type="match status" value="1"/>
</dbReference>
<keyword evidence="3 7" id="KW-0378">Hydrolase</keyword>
<dbReference type="GO" id="GO:0009432">
    <property type="term" value="P:SOS response"/>
    <property type="evidence" value="ECO:0007669"/>
    <property type="project" value="UniProtKB-KW"/>
</dbReference>
<feature type="compositionally biased region" description="Low complexity" evidence="8">
    <location>
        <begin position="10"/>
        <end position="29"/>
    </location>
</feature>
<keyword evidence="4 7" id="KW-0068">Autocatalytic cleavage</keyword>
<dbReference type="PANTHER" id="PTHR33516">
    <property type="entry name" value="LEXA REPRESSOR"/>
    <property type="match status" value="1"/>
</dbReference>
<dbReference type="Proteomes" id="UP000490386">
    <property type="component" value="Unassembled WGS sequence"/>
</dbReference>
<protein>
    <submittedName>
        <fullName evidence="10">Translesion error-prone DNA polymerase V autoproteolytic subunit</fullName>
        <ecNumber evidence="10">2.7.7.7</ecNumber>
    </submittedName>
</protein>
<dbReference type="InterPro" id="IPR015927">
    <property type="entry name" value="Peptidase_S24_S26A/B/C"/>
</dbReference>
<proteinExistence type="inferred from homology"/>
<name>A0A7J5B2H1_9MICO</name>
<dbReference type="OrthoDB" id="9787787at2"/>
<evidence type="ECO:0000313" key="10">
    <source>
        <dbReference type="EMBL" id="KAB1638181.1"/>
    </source>
</evidence>
<evidence type="ECO:0000256" key="6">
    <source>
        <dbReference type="ARBA" id="ARBA00023236"/>
    </source>
</evidence>
<dbReference type="AlphaFoldDB" id="A0A7J5B2H1"/>
<keyword evidence="11" id="KW-1185">Reference proteome</keyword>
<dbReference type="GO" id="GO:0006281">
    <property type="term" value="P:DNA repair"/>
    <property type="evidence" value="ECO:0007669"/>
    <property type="project" value="UniProtKB-KW"/>
</dbReference>
<evidence type="ECO:0000256" key="5">
    <source>
        <dbReference type="ARBA" id="ARBA00023204"/>
    </source>
</evidence>
<dbReference type="SUPFAM" id="SSF51306">
    <property type="entry name" value="LexA/Signal peptidase"/>
    <property type="match status" value="1"/>
</dbReference>
<dbReference type="EC" id="2.7.7.7" evidence="10"/>
<sequence length="153" mass="16271">MSDAGVEVLASVSPPAEGASSSESPAPLAERAEEAVPAGFPSPAQGYYTGPVDLNRHLINDPAATFIVRVSGDSMIGAGIFDGDEIIVDRSLEPHDGNVVIAVVDGELTVKRLRFDHGRVRLVPENPAYADIVLEEQSELTVWGVVTRCLHRV</sequence>
<keyword evidence="10" id="KW-0548">Nucleotidyltransferase</keyword>
<comment type="similarity">
    <text evidence="1 7">Belongs to the peptidase S24 family.</text>
</comment>
<dbReference type="PANTHER" id="PTHR33516:SF2">
    <property type="entry name" value="LEXA REPRESSOR-RELATED"/>
    <property type="match status" value="1"/>
</dbReference>
<dbReference type="InterPro" id="IPR039418">
    <property type="entry name" value="LexA-like"/>
</dbReference>
<dbReference type="GO" id="GO:0003887">
    <property type="term" value="F:DNA-directed DNA polymerase activity"/>
    <property type="evidence" value="ECO:0007669"/>
    <property type="project" value="UniProtKB-EC"/>
</dbReference>
<dbReference type="PRINTS" id="PR00726">
    <property type="entry name" value="LEXASERPTASE"/>
</dbReference>
<keyword evidence="2" id="KW-0227">DNA damage</keyword>
<evidence type="ECO:0000313" key="11">
    <source>
        <dbReference type="Proteomes" id="UP000490386"/>
    </source>
</evidence>
<gene>
    <name evidence="10" type="primary">umuD</name>
    <name evidence="10" type="ORF">F8O03_07180</name>
</gene>
<comment type="caution">
    <text evidence="10">The sequence shown here is derived from an EMBL/GenBank/DDBJ whole genome shotgun (WGS) entry which is preliminary data.</text>
</comment>
<feature type="region of interest" description="Disordered" evidence="8">
    <location>
        <begin position="1"/>
        <end position="42"/>
    </location>
</feature>
<organism evidence="10 11">
    <name type="scientific">Pseudoclavibacter terrae</name>
    <dbReference type="NCBI Taxonomy" id="1530195"/>
    <lineage>
        <taxon>Bacteria</taxon>
        <taxon>Bacillati</taxon>
        <taxon>Actinomycetota</taxon>
        <taxon>Actinomycetes</taxon>
        <taxon>Micrococcales</taxon>
        <taxon>Microbacteriaceae</taxon>
        <taxon>Pseudoclavibacter</taxon>
    </lineage>
</organism>
<evidence type="ECO:0000256" key="3">
    <source>
        <dbReference type="ARBA" id="ARBA00022801"/>
    </source>
</evidence>
<dbReference type="GO" id="GO:0003677">
    <property type="term" value="F:DNA binding"/>
    <property type="evidence" value="ECO:0007669"/>
    <property type="project" value="InterPro"/>
</dbReference>
<evidence type="ECO:0000256" key="7">
    <source>
        <dbReference type="RuleBase" id="RU003991"/>
    </source>
</evidence>
<dbReference type="InterPro" id="IPR006197">
    <property type="entry name" value="Peptidase_S24_LexA"/>
</dbReference>
<feature type="domain" description="Peptidase S24/S26A/S26B/S26C" evidence="9">
    <location>
        <begin position="35"/>
        <end position="146"/>
    </location>
</feature>